<evidence type="ECO:0000256" key="1">
    <source>
        <dbReference type="ARBA" id="ARBA00004370"/>
    </source>
</evidence>
<keyword evidence="4 5" id="KW-0472">Membrane</keyword>
<feature type="transmembrane region" description="Helical" evidence="5">
    <location>
        <begin position="20"/>
        <end position="39"/>
    </location>
</feature>
<keyword evidence="2 5" id="KW-0812">Transmembrane</keyword>
<reference evidence="6 7" key="1">
    <citation type="submission" date="2016-10" db="EMBL/GenBank/DDBJ databases">
        <authorList>
            <person name="de Groot N.N."/>
        </authorList>
    </citation>
    <scope>NUCLEOTIDE SEQUENCE [LARGE SCALE GENOMIC DNA]</scope>
    <source>
        <strain evidence="6 7">CPCC 202699</strain>
    </source>
</reference>
<evidence type="ECO:0000256" key="4">
    <source>
        <dbReference type="ARBA" id="ARBA00023136"/>
    </source>
</evidence>
<evidence type="ECO:0000256" key="3">
    <source>
        <dbReference type="ARBA" id="ARBA00022989"/>
    </source>
</evidence>
<evidence type="ECO:0000313" key="6">
    <source>
        <dbReference type="EMBL" id="SDY11920.1"/>
    </source>
</evidence>
<dbReference type="InterPro" id="IPR007593">
    <property type="entry name" value="CD225/Dispanin_fam"/>
</dbReference>
<evidence type="ECO:0000256" key="5">
    <source>
        <dbReference type="SAM" id="Phobius"/>
    </source>
</evidence>
<dbReference type="PANTHER" id="PTHR14948">
    <property type="entry name" value="NG5"/>
    <property type="match status" value="1"/>
</dbReference>
<dbReference type="GO" id="GO:0016020">
    <property type="term" value="C:membrane"/>
    <property type="evidence" value="ECO:0007669"/>
    <property type="project" value="UniProtKB-SubCell"/>
</dbReference>
<dbReference type="OrthoDB" id="9815705at2"/>
<name>A0A1H3H986_9PSEU</name>
<dbReference type="InterPro" id="IPR051423">
    <property type="entry name" value="CD225/Dispanin"/>
</dbReference>
<dbReference type="AlphaFoldDB" id="A0A1H3H986"/>
<evidence type="ECO:0000256" key="2">
    <source>
        <dbReference type="ARBA" id="ARBA00022692"/>
    </source>
</evidence>
<dbReference type="STRING" id="589385.SAMN05421504_104569"/>
<proteinExistence type="predicted"/>
<comment type="subcellular location">
    <subcellularLocation>
        <location evidence="1">Membrane</location>
    </subcellularLocation>
</comment>
<accession>A0A1H3H986</accession>
<keyword evidence="7" id="KW-1185">Reference proteome</keyword>
<evidence type="ECO:0000313" key="7">
    <source>
        <dbReference type="Proteomes" id="UP000199515"/>
    </source>
</evidence>
<dbReference type="PANTHER" id="PTHR14948:SF25">
    <property type="entry name" value="DUF4190 DOMAIN-CONTAINING PROTEIN"/>
    <property type="match status" value="1"/>
</dbReference>
<sequence>MSEQGYPPPMYAPPPDNNMVWAILSTLMCCLPLGIVSIIKANQVQGLWFSGQHAAAQQAADEAKKWAIWSAIVAGVITVLSVIAVVVFFVILGLSFSDLPNQ</sequence>
<gene>
    <name evidence="6" type="ORF">SAMN05421504_104569</name>
</gene>
<keyword evidence="3 5" id="KW-1133">Transmembrane helix</keyword>
<organism evidence="6 7">
    <name type="scientific">Amycolatopsis xylanica</name>
    <dbReference type="NCBI Taxonomy" id="589385"/>
    <lineage>
        <taxon>Bacteria</taxon>
        <taxon>Bacillati</taxon>
        <taxon>Actinomycetota</taxon>
        <taxon>Actinomycetes</taxon>
        <taxon>Pseudonocardiales</taxon>
        <taxon>Pseudonocardiaceae</taxon>
        <taxon>Amycolatopsis</taxon>
    </lineage>
</organism>
<dbReference type="EMBL" id="FNON01000004">
    <property type="protein sequence ID" value="SDY11920.1"/>
    <property type="molecule type" value="Genomic_DNA"/>
</dbReference>
<dbReference type="Proteomes" id="UP000199515">
    <property type="component" value="Unassembled WGS sequence"/>
</dbReference>
<protein>
    <submittedName>
        <fullName evidence="6">Interferon-induced transmembrane protein</fullName>
    </submittedName>
</protein>
<dbReference type="Pfam" id="PF04505">
    <property type="entry name" value="CD225"/>
    <property type="match status" value="1"/>
</dbReference>
<dbReference type="RefSeq" id="WP_091291501.1">
    <property type="nucleotide sequence ID" value="NZ_FNON01000004.1"/>
</dbReference>
<feature type="transmembrane region" description="Helical" evidence="5">
    <location>
        <begin position="66"/>
        <end position="96"/>
    </location>
</feature>